<dbReference type="Pfam" id="PF00067">
    <property type="entry name" value="p450"/>
    <property type="match status" value="1"/>
</dbReference>
<evidence type="ECO:0000256" key="4">
    <source>
        <dbReference type="ARBA" id="ARBA00023004"/>
    </source>
</evidence>
<dbReference type="GO" id="GO:0008395">
    <property type="term" value="F:steroid hydroxylase activity"/>
    <property type="evidence" value="ECO:0007669"/>
    <property type="project" value="TreeGrafter"/>
</dbReference>
<evidence type="ECO:0000256" key="1">
    <source>
        <dbReference type="ARBA" id="ARBA00010617"/>
    </source>
</evidence>
<keyword evidence="2" id="KW-0349">Heme</keyword>
<evidence type="ECO:0000256" key="3">
    <source>
        <dbReference type="ARBA" id="ARBA00022723"/>
    </source>
</evidence>
<dbReference type="AlphaFoldDB" id="A0A6G1IF19"/>
<dbReference type="PANTHER" id="PTHR24304">
    <property type="entry name" value="CYTOCHROME P450 FAMILY 7"/>
    <property type="match status" value="1"/>
</dbReference>
<reference evidence="7" key="1">
    <citation type="journal article" date="2020" name="Stud. Mycol.">
        <title>101 Dothideomycetes genomes: a test case for predicting lifestyles and emergence of pathogens.</title>
        <authorList>
            <person name="Haridas S."/>
            <person name="Albert R."/>
            <person name="Binder M."/>
            <person name="Bloem J."/>
            <person name="Labutti K."/>
            <person name="Salamov A."/>
            <person name="Andreopoulos B."/>
            <person name="Baker S."/>
            <person name="Barry K."/>
            <person name="Bills G."/>
            <person name="Bluhm B."/>
            <person name="Cannon C."/>
            <person name="Castanera R."/>
            <person name="Culley D."/>
            <person name="Daum C."/>
            <person name="Ezra D."/>
            <person name="Gonzalez J."/>
            <person name="Henrissat B."/>
            <person name="Kuo A."/>
            <person name="Liang C."/>
            <person name="Lipzen A."/>
            <person name="Lutzoni F."/>
            <person name="Magnuson J."/>
            <person name="Mondo S."/>
            <person name="Nolan M."/>
            <person name="Ohm R."/>
            <person name="Pangilinan J."/>
            <person name="Park H.-J."/>
            <person name="Ramirez L."/>
            <person name="Alfaro M."/>
            <person name="Sun H."/>
            <person name="Tritt A."/>
            <person name="Yoshinaga Y."/>
            <person name="Zwiers L.-H."/>
            <person name="Turgeon B."/>
            <person name="Goodwin S."/>
            <person name="Spatafora J."/>
            <person name="Crous P."/>
            <person name="Grigoriev I."/>
        </authorList>
    </citation>
    <scope>NUCLEOTIDE SEQUENCE</scope>
    <source>
        <strain evidence="7">CBS 122367</strain>
    </source>
</reference>
<protein>
    <submittedName>
        <fullName evidence="7">Cytochrome P450</fullName>
    </submittedName>
</protein>
<evidence type="ECO:0000256" key="2">
    <source>
        <dbReference type="ARBA" id="ARBA00022617"/>
    </source>
</evidence>
<feature type="transmembrane region" description="Helical" evidence="6">
    <location>
        <begin position="91"/>
        <end position="110"/>
    </location>
</feature>
<dbReference type="PANTHER" id="PTHR24304:SF2">
    <property type="entry name" value="24-HYDROXYCHOLESTEROL 7-ALPHA-HYDROXYLASE"/>
    <property type="match status" value="1"/>
</dbReference>
<dbReference type="OrthoDB" id="3366823at2759"/>
<feature type="region of interest" description="Disordered" evidence="5">
    <location>
        <begin position="634"/>
        <end position="658"/>
    </location>
</feature>
<dbReference type="Gene3D" id="1.10.630.10">
    <property type="entry name" value="Cytochrome P450"/>
    <property type="match status" value="1"/>
</dbReference>
<dbReference type="CDD" id="cd11040">
    <property type="entry name" value="CYP7_CYP8-like"/>
    <property type="match status" value="1"/>
</dbReference>
<gene>
    <name evidence="7" type="ORF">K458DRAFT_351668</name>
</gene>
<keyword evidence="8" id="KW-1185">Reference proteome</keyword>
<dbReference type="InterPro" id="IPR050529">
    <property type="entry name" value="CYP450_sterol_14alpha_dmase"/>
</dbReference>
<evidence type="ECO:0000313" key="8">
    <source>
        <dbReference type="Proteomes" id="UP000799291"/>
    </source>
</evidence>
<organism evidence="7 8">
    <name type="scientific">Lentithecium fluviatile CBS 122367</name>
    <dbReference type="NCBI Taxonomy" id="1168545"/>
    <lineage>
        <taxon>Eukaryota</taxon>
        <taxon>Fungi</taxon>
        <taxon>Dikarya</taxon>
        <taxon>Ascomycota</taxon>
        <taxon>Pezizomycotina</taxon>
        <taxon>Dothideomycetes</taxon>
        <taxon>Pleosporomycetidae</taxon>
        <taxon>Pleosporales</taxon>
        <taxon>Massarineae</taxon>
        <taxon>Lentitheciaceae</taxon>
        <taxon>Lentithecium</taxon>
    </lineage>
</organism>
<evidence type="ECO:0000313" key="7">
    <source>
        <dbReference type="EMBL" id="KAF2676573.1"/>
    </source>
</evidence>
<name>A0A6G1IF19_9PLEO</name>
<keyword evidence="6" id="KW-0812">Transmembrane</keyword>
<keyword evidence="3" id="KW-0479">Metal-binding</keyword>
<keyword evidence="6" id="KW-0472">Membrane</keyword>
<dbReference type="EMBL" id="MU005633">
    <property type="protein sequence ID" value="KAF2676573.1"/>
    <property type="molecule type" value="Genomic_DNA"/>
</dbReference>
<keyword evidence="6" id="KW-1133">Transmembrane helix</keyword>
<dbReference type="InterPro" id="IPR036396">
    <property type="entry name" value="Cyt_P450_sf"/>
</dbReference>
<dbReference type="InterPro" id="IPR001128">
    <property type="entry name" value="Cyt_P450"/>
</dbReference>
<dbReference type="GO" id="GO:0020037">
    <property type="term" value="F:heme binding"/>
    <property type="evidence" value="ECO:0007669"/>
    <property type="project" value="InterPro"/>
</dbReference>
<dbReference type="Proteomes" id="UP000799291">
    <property type="component" value="Unassembled WGS sequence"/>
</dbReference>
<dbReference type="GO" id="GO:0005506">
    <property type="term" value="F:iron ion binding"/>
    <property type="evidence" value="ECO:0007669"/>
    <property type="project" value="InterPro"/>
</dbReference>
<dbReference type="GO" id="GO:0016705">
    <property type="term" value="F:oxidoreductase activity, acting on paired donors, with incorporation or reduction of molecular oxygen"/>
    <property type="evidence" value="ECO:0007669"/>
    <property type="project" value="InterPro"/>
</dbReference>
<accession>A0A6G1IF19</accession>
<keyword evidence="4" id="KW-0408">Iron</keyword>
<evidence type="ECO:0000256" key="6">
    <source>
        <dbReference type="SAM" id="Phobius"/>
    </source>
</evidence>
<dbReference type="SUPFAM" id="SSF48264">
    <property type="entry name" value="Cytochrome P450"/>
    <property type="match status" value="1"/>
</dbReference>
<proteinExistence type="inferred from homology"/>
<comment type="similarity">
    <text evidence="1">Belongs to the cytochrome P450 family.</text>
</comment>
<sequence>MEYCLASSVLYQPYIPLWNHSSSLVVHGHEVWVPNATLSSPKPLPSAIISSENGYLLGLASTIKKFYLYSYNSTSSASDLSKLVPLANLDWRIKLLVLIGLALSSTYLITSLRSILAVSSTRQHARRVPVAPHWIPFLGHIMSYILSGYGLIENLTVNHYKTTPFGMRFGPIKMYIVTDPKHVQSLFRKTLLGLRADLGLNVAIGPVLGIPKEDQAIYHEDTSGQRLKPWPGSNVPAHRRIRHLHVKASHDFLAGINGLKLGKVYLRVLERNLSADRSIGGKWTDRTDLFKFVSKAVFLAGTESVFGMAILELNPTLHEDYSAFTQHIHTYMKGCPRWAARKAYQARDKMVDTMRRWNQYCEEHGDNTKTGLNDPDWEPVFGGKFPKQRAKMFRESGGMSEAAMASENLGLLFASASNTLPVVFWAVFEVMSRPELAARIRTLVEEAQDPETGELNVAKLCKVPLIQSIFAEVTRQRVVGIIPRTTDRDFEHEGWLYPKGSMIGVPSRPGAMDGNVWNTGTPENPRPLDKFWEERFLVYSDDPSSGPARQNPVSSRATATNKLDVKAKGEARFTLKGVEGAYIPFGGGVSQCPGRHFALTEVINTLGVLLLNFDIDLKIPEGWEPKMDMHFAGLGSLPPQDQTPFRIRRRENIEKDRP</sequence>
<feature type="transmembrane region" description="Helical" evidence="6">
    <location>
        <begin position="131"/>
        <end position="152"/>
    </location>
</feature>
<evidence type="ECO:0000256" key="5">
    <source>
        <dbReference type="SAM" id="MobiDB-lite"/>
    </source>
</evidence>